<dbReference type="KEGG" id="ccp:CHC_T00002993001"/>
<evidence type="ECO:0008006" key="3">
    <source>
        <dbReference type="Google" id="ProtNLM"/>
    </source>
</evidence>
<dbReference type="Gene3D" id="3.60.40.10">
    <property type="entry name" value="PPM-type phosphatase domain"/>
    <property type="match status" value="1"/>
</dbReference>
<dbReference type="RefSeq" id="XP_005714188.1">
    <property type="nucleotide sequence ID" value="XM_005714131.1"/>
</dbReference>
<evidence type="ECO:0000313" key="1">
    <source>
        <dbReference type="EMBL" id="CDF34369.1"/>
    </source>
</evidence>
<dbReference type="Gramene" id="CDF34369">
    <property type="protein sequence ID" value="CDF34369"/>
    <property type="gene ID" value="CHC_T00002993001"/>
</dbReference>
<proteinExistence type="predicted"/>
<keyword evidence="2" id="KW-1185">Reference proteome</keyword>
<dbReference type="SUPFAM" id="SSF81606">
    <property type="entry name" value="PP2C-like"/>
    <property type="match status" value="1"/>
</dbReference>
<dbReference type="InterPro" id="IPR036457">
    <property type="entry name" value="PPM-type-like_dom_sf"/>
</dbReference>
<dbReference type="OrthoDB" id="3828at2759"/>
<dbReference type="GeneID" id="17321914"/>
<protein>
    <recommendedName>
        <fullName evidence="3">Protein phosphatase</fullName>
    </recommendedName>
</protein>
<name>R7Q8L2_CHOCR</name>
<sequence>MPHRATPAFLPPLPFPSLRSTQTCPLISSRRPLTGTSTCAVLTPDSFSTQWYRDTITPLDLELSSHYIPNSNAAQSTEPTDRNFVDENLGIMAMVDYAQPSTQGAALIRDLRQTLSHNAALYDREARMDIRRSLSSAILRHGAPPGSSVLVMDCSSNVVRLAWAGSCGIVLIRDNAIVYRSYSKAATRDALETHLGRTTDVKTEKNAKYWLSWGGSATQSATGGYYAAGLVTGARQDGQFTINSDEVYADYIELEDNDLIIAGSDGFFSNVSEGQILAFVRPLPDGAEDKTLSIANSTCLGSWRSDDTDFISYYLAIIADNFATAPNSKPHLPFPFPPSPHVDDITVMCAACSFRTTTDM</sequence>
<gene>
    <name evidence="1" type="ORF">CHC_T00002993001</name>
</gene>
<organism evidence="1 2">
    <name type="scientific">Chondrus crispus</name>
    <name type="common">Carrageen Irish moss</name>
    <name type="synonym">Polymorpha crispa</name>
    <dbReference type="NCBI Taxonomy" id="2769"/>
    <lineage>
        <taxon>Eukaryota</taxon>
        <taxon>Rhodophyta</taxon>
        <taxon>Florideophyceae</taxon>
        <taxon>Rhodymeniophycidae</taxon>
        <taxon>Gigartinales</taxon>
        <taxon>Gigartinaceae</taxon>
        <taxon>Chondrus</taxon>
    </lineage>
</organism>
<accession>R7Q8L2</accession>
<dbReference type="EMBL" id="HG001688">
    <property type="protein sequence ID" value="CDF34369.1"/>
    <property type="molecule type" value="Genomic_DNA"/>
</dbReference>
<dbReference type="AlphaFoldDB" id="R7Q8L2"/>
<reference evidence="2" key="1">
    <citation type="journal article" date="2013" name="Proc. Natl. Acad. Sci. U.S.A.">
        <title>Genome structure and metabolic features in the red seaweed Chondrus crispus shed light on evolution of the Archaeplastida.</title>
        <authorList>
            <person name="Collen J."/>
            <person name="Porcel B."/>
            <person name="Carre W."/>
            <person name="Ball S.G."/>
            <person name="Chaparro C."/>
            <person name="Tonon T."/>
            <person name="Barbeyron T."/>
            <person name="Michel G."/>
            <person name="Noel B."/>
            <person name="Valentin K."/>
            <person name="Elias M."/>
            <person name="Artiguenave F."/>
            <person name="Arun A."/>
            <person name="Aury J.M."/>
            <person name="Barbosa-Neto J.F."/>
            <person name="Bothwell J.H."/>
            <person name="Bouget F.Y."/>
            <person name="Brillet L."/>
            <person name="Cabello-Hurtado F."/>
            <person name="Capella-Gutierrez S."/>
            <person name="Charrier B."/>
            <person name="Cladiere L."/>
            <person name="Cock J.M."/>
            <person name="Coelho S.M."/>
            <person name="Colleoni C."/>
            <person name="Czjzek M."/>
            <person name="Da Silva C."/>
            <person name="Delage L."/>
            <person name="Denoeud F."/>
            <person name="Deschamps P."/>
            <person name="Dittami S.M."/>
            <person name="Gabaldon T."/>
            <person name="Gachon C.M."/>
            <person name="Groisillier A."/>
            <person name="Herve C."/>
            <person name="Jabbari K."/>
            <person name="Katinka M."/>
            <person name="Kloareg B."/>
            <person name="Kowalczyk N."/>
            <person name="Labadie K."/>
            <person name="Leblanc C."/>
            <person name="Lopez P.J."/>
            <person name="McLachlan D.H."/>
            <person name="Meslet-Cladiere L."/>
            <person name="Moustafa A."/>
            <person name="Nehr Z."/>
            <person name="Nyvall Collen P."/>
            <person name="Panaud O."/>
            <person name="Partensky F."/>
            <person name="Poulain J."/>
            <person name="Rensing S.A."/>
            <person name="Rousvoal S."/>
            <person name="Samson G."/>
            <person name="Symeonidi A."/>
            <person name="Weissenbach J."/>
            <person name="Zambounis A."/>
            <person name="Wincker P."/>
            <person name="Boyen C."/>
        </authorList>
    </citation>
    <scope>NUCLEOTIDE SEQUENCE [LARGE SCALE GENOMIC DNA]</scope>
    <source>
        <strain evidence="2">cv. Stackhouse</strain>
    </source>
</reference>
<evidence type="ECO:0000313" key="2">
    <source>
        <dbReference type="Proteomes" id="UP000012073"/>
    </source>
</evidence>
<dbReference type="Proteomes" id="UP000012073">
    <property type="component" value="Unassembled WGS sequence"/>
</dbReference>